<evidence type="ECO:0000256" key="3">
    <source>
        <dbReference type="ARBA" id="ARBA00022679"/>
    </source>
</evidence>
<dbReference type="Pfam" id="PF05724">
    <property type="entry name" value="TPMT"/>
    <property type="match status" value="1"/>
</dbReference>
<keyword evidence="3" id="KW-0808">Transferase</keyword>
<accession>A0ABP3XZ32</accession>
<dbReference type="PANTHER" id="PTHR32183">
    <property type="match status" value="1"/>
</dbReference>
<evidence type="ECO:0000256" key="4">
    <source>
        <dbReference type="ARBA" id="ARBA00022691"/>
    </source>
</evidence>
<dbReference type="Proteomes" id="UP001501126">
    <property type="component" value="Unassembled WGS sequence"/>
</dbReference>
<keyword evidence="2 5" id="KW-0489">Methyltransferase</keyword>
<dbReference type="GO" id="GO:0032259">
    <property type="term" value="P:methylation"/>
    <property type="evidence" value="ECO:0007669"/>
    <property type="project" value="UniProtKB-KW"/>
</dbReference>
<name>A0ABP3XZ32_9FLAO</name>
<evidence type="ECO:0000256" key="1">
    <source>
        <dbReference type="ARBA" id="ARBA00022553"/>
    </source>
</evidence>
<keyword evidence="1" id="KW-0597">Phosphoprotein</keyword>
<reference evidence="6" key="1">
    <citation type="journal article" date="2019" name="Int. J. Syst. Evol. Microbiol.">
        <title>The Global Catalogue of Microorganisms (GCM) 10K type strain sequencing project: providing services to taxonomists for standard genome sequencing and annotation.</title>
        <authorList>
            <consortium name="The Broad Institute Genomics Platform"/>
            <consortium name="The Broad Institute Genome Sequencing Center for Infectious Disease"/>
            <person name="Wu L."/>
            <person name="Ma J."/>
        </authorList>
    </citation>
    <scope>NUCLEOTIDE SEQUENCE [LARGE SCALE GENOMIC DNA]</scope>
    <source>
        <strain evidence="6">JCM 16083</strain>
    </source>
</reference>
<dbReference type="EMBL" id="BAAAFH010000002">
    <property type="protein sequence ID" value="GAA0873652.1"/>
    <property type="molecule type" value="Genomic_DNA"/>
</dbReference>
<dbReference type="RefSeq" id="WP_343783895.1">
    <property type="nucleotide sequence ID" value="NZ_BAAAFH010000002.1"/>
</dbReference>
<organism evidence="5 6">
    <name type="scientific">Wandonia haliotis</name>
    <dbReference type="NCBI Taxonomy" id="574963"/>
    <lineage>
        <taxon>Bacteria</taxon>
        <taxon>Pseudomonadati</taxon>
        <taxon>Bacteroidota</taxon>
        <taxon>Flavobacteriia</taxon>
        <taxon>Flavobacteriales</taxon>
        <taxon>Crocinitomicaceae</taxon>
        <taxon>Wandonia</taxon>
    </lineage>
</organism>
<protein>
    <submittedName>
        <fullName evidence="5">Methyltransferase domain-containing protein</fullName>
    </submittedName>
</protein>
<keyword evidence="6" id="KW-1185">Reference proteome</keyword>
<dbReference type="CDD" id="cd02440">
    <property type="entry name" value="AdoMet_MTases"/>
    <property type="match status" value="1"/>
</dbReference>
<evidence type="ECO:0000313" key="6">
    <source>
        <dbReference type="Proteomes" id="UP001501126"/>
    </source>
</evidence>
<dbReference type="InterPro" id="IPR008854">
    <property type="entry name" value="TPMT"/>
</dbReference>
<dbReference type="PROSITE" id="PS51585">
    <property type="entry name" value="SAM_MT_TPMT"/>
    <property type="match status" value="1"/>
</dbReference>
<dbReference type="PANTHER" id="PTHR32183:SF6">
    <property type="entry name" value="CYSTEINE SULFINATE DESULFINASE_CYSTEINE DESULFURASE AND RELATED ENZYMES"/>
    <property type="match status" value="1"/>
</dbReference>
<gene>
    <name evidence="5" type="ORF">GCM10009118_00600</name>
</gene>
<sequence length="192" mass="22507">MNTSDKKFWEERYDEQNTGWDLGQCSPPLRDWFDREENKQLNILIPGAGNAYEAEYLYKSGFTNVVVLDFAETPILNFRKRVIDFPQEQLILQDFFEHEKKYDRIVEQTFFCAIPPDYRERYVEKIKELLVPGGKLIGVLFDRDFPAGPPFGGSAVEYKQLFETHFSSVKIYPCLHSVTPRMGTEVFIEIEK</sequence>
<proteinExistence type="predicted"/>
<keyword evidence="4" id="KW-0949">S-adenosyl-L-methionine</keyword>
<evidence type="ECO:0000256" key="2">
    <source>
        <dbReference type="ARBA" id="ARBA00022603"/>
    </source>
</evidence>
<dbReference type="Gene3D" id="3.40.50.150">
    <property type="entry name" value="Vaccinia Virus protein VP39"/>
    <property type="match status" value="1"/>
</dbReference>
<dbReference type="GO" id="GO:0008168">
    <property type="term" value="F:methyltransferase activity"/>
    <property type="evidence" value="ECO:0007669"/>
    <property type="project" value="UniProtKB-KW"/>
</dbReference>
<comment type="caution">
    <text evidence="5">The sequence shown here is derived from an EMBL/GenBank/DDBJ whole genome shotgun (WGS) entry which is preliminary data.</text>
</comment>
<dbReference type="SUPFAM" id="SSF53335">
    <property type="entry name" value="S-adenosyl-L-methionine-dependent methyltransferases"/>
    <property type="match status" value="1"/>
</dbReference>
<evidence type="ECO:0000313" key="5">
    <source>
        <dbReference type="EMBL" id="GAA0873652.1"/>
    </source>
</evidence>
<dbReference type="InterPro" id="IPR029063">
    <property type="entry name" value="SAM-dependent_MTases_sf"/>
</dbReference>